<dbReference type="GO" id="GO:0005886">
    <property type="term" value="C:plasma membrane"/>
    <property type="evidence" value="ECO:0007669"/>
    <property type="project" value="UniProtKB-SubCell"/>
</dbReference>
<feature type="transmembrane region" description="Helical" evidence="7">
    <location>
        <begin position="171"/>
        <end position="194"/>
    </location>
</feature>
<dbReference type="Pfam" id="PF01914">
    <property type="entry name" value="MarC"/>
    <property type="match status" value="1"/>
</dbReference>
<keyword evidence="5 7" id="KW-1133">Transmembrane helix</keyword>
<feature type="transmembrane region" description="Helical" evidence="7">
    <location>
        <begin position="73"/>
        <end position="95"/>
    </location>
</feature>
<proteinExistence type="inferred from homology"/>
<dbReference type="Proteomes" id="UP000045782">
    <property type="component" value="Unassembled WGS sequence"/>
</dbReference>
<dbReference type="NCBIfam" id="TIGR00427">
    <property type="entry name" value="NAAT family transporter"/>
    <property type="match status" value="1"/>
</dbReference>
<feature type="transmembrane region" description="Helical" evidence="7">
    <location>
        <begin position="206"/>
        <end position="227"/>
    </location>
</feature>
<protein>
    <recommendedName>
        <fullName evidence="7">UPF0056 membrane protein</fullName>
    </recommendedName>
</protein>
<evidence type="ECO:0000256" key="3">
    <source>
        <dbReference type="ARBA" id="ARBA00022475"/>
    </source>
</evidence>
<keyword evidence="6 7" id="KW-0472">Membrane</keyword>
<name>A0A0U0ZN27_9MYCO</name>
<feature type="transmembrane region" description="Helical" evidence="7">
    <location>
        <begin position="135"/>
        <end position="159"/>
    </location>
</feature>
<feature type="transmembrane region" description="Helical" evidence="7">
    <location>
        <begin position="101"/>
        <end position="123"/>
    </location>
</feature>
<keyword evidence="4 7" id="KW-0812">Transmembrane</keyword>
<evidence type="ECO:0000256" key="1">
    <source>
        <dbReference type="ARBA" id="ARBA00004651"/>
    </source>
</evidence>
<feature type="transmembrane region" description="Helical" evidence="7">
    <location>
        <begin position="35"/>
        <end position="61"/>
    </location>
</feature>
<evidence type="ECO:0000313" key="8">
    <source>
        <dbReference type="EMBL" id="CPV53511.1"/>
    </source>
</evidence>
<dbReference type="PANTHER" id="PTHR33508">
    <property type="entry name" value="UPF0056 MEMBRANE PROTEIN YHCE"/>
    <property type="match status" value="1"/>
</dbReference>
<comment type="similarity">
    <text evidence="2 7">Belongs to the UPF0056 (MarC) family.</text>
</comment>
<evidence type="ECO:0000256" key="7">
    <source>
        <dbReference type="RuleBase" id="RU362048"/>
    </source>
</evidence>
<gene>
    <name evidence="8" type="primary">marC</name>
    <name evidence="8" type="ORF">ERS075579_02512</name>
</gene>
<evidence type="ECO:0000256" key="5">
    <source>
        <dbReference type="ARBA" id="ARBA00022989"/>
    </source>
</evidence>
<reference evidence="8 9" key="1">
    <citation type="submission" date="2015-03" db="EMBL/GenBank/DDBJ databases">
        <authorList>
            <person name="Murphy D."/>
        </authorList>
    </citation>
    <scope>NUCLEOTIDE SEQUENCE [LARGE SCALE GENOMIC DNA]</scope>
    <source>
        <strain evidence="8 9">PAP088</strain>
    </source>
</reference>
<organism evidence="8 9">
    <name type="scientific">Mycobacteroides abscessus</name>
    <dbReference type="NCBI Taxonomy" id="36809"/>
    <lineage>
        <taxon>Bacteria</taxon>
        <taxon>Bacillati</taxon>
        <taxon>Actinomycetota</taxon>
        <taxon>Actinomycetes</taxon>
        <taxon>Mycobacteriales</taxon>
        <taxon>Mycobacteriaceae</taxon>
        <taxon>Mycobacteroides</taxon>
    </lineage>
</organism>
<evidence type="ECO:0000256" key="2">
    <source>
        <dbReference type="ARBA" id="ARBA00009784"/>
    </source>
</evidence>
<dbReference type="EMBL" id="CSWP01000004">
    <property type="protein sequence ID" value="CPV53511.1"/>
    <property type="molecule type" value="Genomic_DNA"/>
</dbReference>
<evidence type="ECO:0000313" key="9">
    <source>
        <dbReference type="Proteomes" id="UP000045782"/>
    </source>
</evidence>
<sequence>MGSLLAYQFCGTVLRDGNPRTCASAWKTDPVAFDIAVFTSVFITLVVIMDPPGAVPVFLSLTGRLPAPERHRAAWQAPAVLLTVISMFAIGGQAILEYLHIGVPALQGAGGLLLLITGLSLLMGGATSHDADSGVNVALVPLGTPLMAGPGAIAATIIAVRQAGQSDGPQAPALVAIAAAILCVHVVLYLTLRFSTVLIRVLREGGIMLLARVAGLLLAAIAVQMIAESVRGFVAGA</sequence>
<dbReference type="AlphaFoldDB" id="A0A0U0ZN27"/>
<evidence type="ECO:0000256" key="4">
    <source>
        <dbReference type="ARBA" id="ARBA00022692"/>
    </source>
</evidence>
<keyword evidence="3" id="KW-1003">Cell membrane</keyword>
<accession>A0A0U0ZN27</accession>
<evidence type="ECO:0000256" key="6">
    <source>
        <dbReference type="ARBA" id="ARBA00023136"/>
    </source>
</evidence>
<dbReference type="PANTHER" id="PTHR33508:SF1">
    <property type="entry name" value="UPF0056 MEMBRANE PROTEIN YHCE"/>
    <property type="match status" value="1"/>
</dbReference>
<comment type="subcellular location">
    <subcellularLocation>
        <location evidence="1 7">Cell membrane</location>
        <topology evidence="1 7">Multi-pass membrane protein</topology>
    </subcellularLocation>
</comment>
<dbReference type="InterPro" id="IPR002771">
    <property type="entry name" value="Multi_antbiot-R_MarC"/>
</dbReference>